<dbReference type="InterPro" id="IPR000060">
    <property type="entry name" value="BCCT_transptr"/>
</dbReference>
<evidence type="ECO:0000256" key="6">
    <source>
        <dbReference type="ARBA" id="ARBA00022989"/>
    </source>
</evidence>
<evidence type="ECO:0000256" key="1">
    <source>
        <dbReference type="ARBA" id="ARBA00004651"/>
    </source>
</evidence>
<keyword evidence="6 9" id="KW-1133">Transmembrane helix</keyword>
<dbReference type="Proteomes" id="UP001320544">
    <property type="component" value="Chromosome"/>
</dbReference>
<dbReference type="PANTHER" id="PTHR30047:SF7">
    <property type="entry name" value="HIGH-AFFINITY CHOLINE TRANSPORT PROTEIN"/>
    <property type="match status" value="1"/>
</dbReference>
<feature type="region of interest" description="Disordered" evidence="8">
    <location>
        <begin position="522"/>
        <end position="542"/>
    </location>
</feature>
<dbReference type="RefSeq" id="WP_244387090.1">
    <property type="nucleotide sequence ID" value="NZ_AP025564.1"/>
</dbReference>
<dbReference type="PANTHER" id="PTHR30047">
    <property type="entry name" value="HIGH-AFFINITY CHOLINE TRANSPORT PROTEIN-RELATED"/>
    <property type="match status" value="1"/>
</dbReference>
<dbReference type="EMBL" id="AP025564">
    <property type="protein sequence ID" value="BDE97698.1"/>
    <property type="molecule type" value="Genomic_DNA"/>
</dbReference>
<feature type="transmembrane region" description="Helical" evidence="9">
    <location>
        <begin position="416"/>
        <end position="438"/>
    </location>
</feature>
<keyword evidence="7 9" id="KW-0472">Membrane</keyword>
<protein>
    <submittedName>
        <fullName evidence="10">Glycine/betaine ABC transporter permease</fullName>
    </submittedName>
</protein>
<feature type="transmembrane region" description="Helical" evidence="9">
    <location>
        <begin position="200"/>
        <end position="220"/>
    </location>
</feature>
<comment type="similarity">
    <text evidence="2">Belongs to the BCCT transporter (TC 2.A.15) family.</text>
</comment>
<gene>
    <name evidence="10" type="ORF">CE91St30_30310</name>
</gene>
<accession>A0ABM7WMP5</accession>
<evidence type="ECO:0000256" key="4">
    <source>
        <dbReference type="ARBA" id="ARBA00022475"/>
    </source>
</evidence>
<feature type="transmembrane region" description="Helical" evidence="9">
    <location>
        <begin position="491"/>
        <end position="511"/>
    </location>
</feature>
<evidence type="ECO:0000313" key="11">
    <source>
        <dbReference type="Proteomes" id="UP001320544"/>
    </source>
</evidence>
<sequence>MSSNKGDPADAASAAAKTQRDDTVIRIATAAVVAIIVGAAVANPQAAYDIIQSLRTFITEYFGWWIILAALLALILCLWIAFGKYRSIRLGGSDAKPEYSRFAWYSMLFACGQGIGLIFWSVAEPILVRADNPLLDTFPVGADNGAMAWSYFHWAITAWAIYGIVAVCMAYARFNRGQSGSFRGSCQDILPKQIRRGGGLVIEWLAIITTILGLATSFGFASMQFSSGVSSLFGIESSLLLKIGVIVVIGLITAISVFVGVQKGMQRISKANSVLSIALLVLVFAFGPTLFLLHLIPESIGTYLQTFVPMSTFMDASSVGSLSTWADSWNGAWSVFIFCWCFAFSPFVASFIASISRGRTLREFVLGIIGIPSIVVIVWIGIIGGTALRFDDALSGAITAAVMQDTSSGLFAMGQAIPYIGALVVAISTILVGTYFITSIDSGVHALSGFVSTAAKPSAPFKAVLVVLIAVVTLVLLLLGGDGVLDTIQTGTIVGALPFTAIVVIMVANFIRSVRKDPQICSTAPQADGGEADSVGREASIE</sequence>
<feature type="transmembrane region" description="Helical" evidence="9">
    <location>
        <begin position="240"/>
        <end position="261"/>
    </location>
</feature>
<feature type="transmembrane region" description="Helical" evidence="9">
    <location>
        <begin position="364"/>
        <end position="384"/>
    </location>
</feature>
<evidence type="ECO:0000256" key="5">
    <source>
        <dbReference type="ARBA" id="ARBA00022692"/>
    </source>
</evidence>
<feature type="transmembrane region" description="Helical" evidence="9">
    <location>
        <begin position="62"/>
        <end position="82"/>
    </location>
</feature>
<feature type="transmembrane region" description="Helical" evidence="9">
    <location>
        <begin position="273"/>
        <end position="296"/>
    </location>
</feature>
<dbReference type="Pfam" id="PF02028">
    <property type="entry name" value="BCCT"/>
    <property type="match status" value="1"/>
</dbReference>
<feature type="transmembrane region" description="Helical" evidence="9">
    <location>
        <begin position="151"/>
        <end position="172"/>
    </location>
</feature>
<feature type="transmembrane region" description="Helical" evidence="9">
    <location>
        <begin position="459"/>
        <end position="479"/>
    </location>
</feature>
<proteinExistence type="inferred from homology"/>
<evidence type="ECO:0000256" key="3">
    <source>
        <dbReference type="ARBA" id="ARBA00022448"/>
    </source>
</evidence>
<name>A0ABM7WMP5_9ACTN</name>
<feature type="transmembrane region" description="Helical" evidence="9">
    <location>
        <begin position="23"/>
        <end position="42"/>
    </location>
</feature>
<evidence type="ECO:0000256" key="7">
    <source>
        <dbReference type="ARBA" id="ARBA00023136"/>
    </source>
</evidence>
<comment type="subcellular location">
    <subcellularLocation>
        <location evidence="1">Cell membrane</location>
        <topology evidence="1">Multi-pass membrane protein</topology>
    </subcellularLocation>
</comment>
<evidence type="ECO:0000256" key="9">
    <source>
        <dbReference type="SAM" id="Phobius"/>
    </source>
</evidence>
<feature type="transmembrane region" description="Helical" evidence="9">
    <location>
        <begin position="102"/>
        <end position="123"/>
    </location>
</feature>
<keyword evidence="4" id="KW-1003">Cell membrane</keyword>
<reference evidence="10 11" key="1">
    <citation type="submission" date="2022-01" db="EMBL/GenBank/DDBJ databases">
        <title>Novel bile acid biosynthetic pathways are enriched in the microbiome of centenarians.</title>
        <authorList>
            <person name="Sato Y."/>
            <person name="Atarashi K."/>
            <person name="Plichta R.D."/>
            <person name="Arai Y."/>
            <person name="Sasajima S."/>
            <person name="Kearney M.S."/>
            <person name="Suda W."/>
            <person name="Takeshita K."/>
            <person name="Sasaki T."/>
            <person name="Okamoto S."/>
            <person name="Skelly N.A."/>
            <person name="Okamura Y."/>
            <person name="Vlamakis H."/>
            <person name="Li Y."/>
            <person name="Tanoue T."/>
            <person name="Takei H."/>
            <person name="Nittono H."/>
            <person name="Narushima S."/>
            <person name="Irie J."/>
            <person name="Itoh H."/>
            <person name="Moriya K."/>
            <person name="Sugiura Y."/>
            <person name="Suematsu M."/>
            <person name="Moritoki N."/>
            <person name="Shibata S."/>
            <person name="Littman R.D."/>
            <person name="Fischbach A.M."/>
            <person name="Uwamino Y."/>
            <person name="Inoue T."/>
            <person name="Honda A."/>
            <person name="Hattori M."/>
            <person name="Murai T."/>
            <person name="Xavier J.R."/>
            <person name="Hirose N."/>
            <person name="Honda K."/>
        </authorList>
    </citation>
    <scope>NUCLEOTIDE SEQUENCE [LARGE SCALE GENOMIC DNA]</scope>
    <source>
        <strain evidence="10 11">CE91-St30</strain>
    </source>
</reference>
<organism evidence="10 11">
    <name type="scientific">Raoultibacter timonensis</name>
    <dbReference type="NCBI Taxonomy" id="1907662"/>
    <lineage>
        <taxon>Bacteria</taxon>
        <taxon>Bacillati</taxon>
        <taxon>Actinomycetota</taxon>
        <taxon>Coriobacteriia</taxon>
        <taxon>Eggerthellales</taxon>
        <taxon>Eggerthellaceae</taxon>
        <taxon>Raoultibacter</taxon>
    </lineage>
</organism>
<evidence type="ECO:0000256" key="8">
    <source>
        <dbReference type="SAM" id="MobiDB-lite"/>
    </source>
</evidence>
<evidence type="ECO:0000313" key="10">
    <source>
        <dbReference type="EMBL" id="BDE97698.1"/>
    </source>
</evidence>
<keyword evidence="5 9" id="KW-0812">Transmembrane</keyword>
<evidence type="ECO:0000256" key="2">
    <source>
        <dbReference type="ARBA" id="ARBA00005658"/>
    </source>
</evidence>
<feature type="transmembrane region" description="Helical" evidence="9">
    <location>
        <begin position="331"/>
        <end position="352"/>
    </location>
</feature>
<keyword evidence="3" id="KW-0813">Transport</keyword>
<keyword evidence="11" id="KW-1185">Reference proteome</keyword>